<evidence type="ECO:0000313" key="6">
    <source>
        <dbReference type="EMBL" id="MDT0341096.1"/>
    </source>
</evidence>
<dbReference type="PROSITE" id="PS51318">
    <property type="entry name" value="TAT"/>
    <property type="match status" value="1"/>
</dbReference>
<keyword evidence="3" id="KW-0813">Transport</keyword>
<organism evidence="6 7">
    <name type="scientific">Streptomyces litchfieldiae</name>
    <dbReference type="NCBI Taxonomy" id="3075543"/>
    <lineage>
        <taxon>Bacteria</taxon>
        <taxon>Bacillati</taxon>
        <taxon>Actinomycetota</taxon>
        <taxon>Actinomycetes</taxon>
        <taxon>Kitasatosporales</taxon>
        <taxon>Streptomycetaceae</taxon>
        <taxon>Streptomyces</taxon>
    </lineage>
</organism>
<reference evidence="7" key="1">
    <citation type="submission" date="2023-07" db="EMBL/GenBank/DDBJ databases">
        <title>30 novel species of actinomycetes from the DSMZ collection.</title>
        <authorList>
            <person name="Nouioui I."/>
        </authorList>
    </citation>
    <scope>NUCLEOTIDE SEQUENCE [LARGE SCALE GENOMIC DNA]</scope>
    <source>
        <strain evidence="7">DSM 44938</strain>
    </source>
</reference>
<gene>
    <name evidence="6" type="ORF">RM590_00240</name>
</gene>
<evidence type="ECO:0000256" key="5">
    <source>
        <dbReference type="SAM" id="SignalP"/>
    </source>
</evidence>
<dbReference type="InterPro" id="IPR050490">
    <property type="entry name" value="Bact_solute-bd_prot1"/>
</dbReference>
<keyword evidence="7" id="KW-1185">Reference proteome</keyword>
<evidence type="ECO:0000256" key="2">
    <source>
        <dbReference type="ARBA" id="ARBA00008520"/>
    </source>
</evidence>
<proteinExistence type="inferred from homology"/>
<name>A0ABU2MHP0_9ACTN</name>
<evidence type="ECO:0000256" key="4">
    <source>
        <dbReference type="ARBA" id="ARBA00022729"/>
    </source>
</evidence>
<dbReference type="Pfam" id="PF13416">
    <property type="entry name" value="SBP_bac_8"/>
    <property type="match status" value="1"/>
</dbReference>
<evidence type="ECO:0000256" key="1">
    <source>
        <dbReference type="ARBA" id="ARBA00004196"/>
    </source>
</evidence>
<feature type="signal peptide" evidence="5">
    <location>
        <begin position="1"/>
        <end position="20"/>
    </location>
</feature>
<dbReference type="PROSITE" id="PS51257">
    <property type="entry name" value="PROKAR_LIPOPROTEIN"/>
    <property type="match status" value="1"/>
</dbReference>
<protein>
    <submittedName>
        <fullName evidence="6">Extracellular solute-binding protein</fullName>
    </submittedName>
</protein>
<sequence>MPNSRSVPSRRKFLASSAFAAAATAGGVPLLSACGGDGGGGGGQEGAASDQEVQSILPTFQESDAAFPPDIPGENGASPGYTTWIPDDQLGVSVPEPRGKGGEYTIMTPLWGTPPGGGNVFWTTMDEGIGVKINWQTQDGMTYGDKLGAVLAGSDIPDLVCVPSWEMAGQIPQAISSRFADLGPFLSGDAVLDYPNLAAIPTAAWESAIFGGALRGLPRPGPPIGGVVPYFRQDIFEANGWEVPTNLDDFVAFCKDVTSARNRIWAVEDFKWSAFIIFGVVPNKPQYWTQGDDGALINRYETDAYLEALEWTRKLYEADVVHPDAVAASGDSLQRFTAGESLMFNTGDGAWQGAVVEQRTANPDFRMNAFDYFGVDGNDPVMYLANGAGIWTFVNKNLPEERIREALEIANFAAAPYGTREQRLRSYGIEGTHYTLEDGLPVRTPQGEEEVVPETYPFVACHGQVIAGPDTPQYVEDHVGWMSRHMKYTKEPMFFGRQVQEPARLASIDGEFELLEDDVVRGRQSIRDMQNAVAEWRRNGGDELREFYQGLLDEEQGA</sequence>
<dbReference type="PANTHER" id="PTHR43649:SF31">
    <property type="entry name" value="SN-GLYCEROL-3-PHOSPHATE-BINDING PERIPLASMIC PROTEIN UGPB"/>
    <property type="match status" value="1"/>
</dbReference>
<comment type="similarity">
    <text evidence="2">Belongs to the bacterial solute-binding protein 1 family.</text>
</comment>
<evidence type="ECO:0000313" key="7">
    <source>
        <dbReference type="Proteomes" id="UP001183246"/>
    </source>
</evidence>
<dbReference type="RefSeq" id="WP_311702193.1">
    <property type="nucleotide sequence ID" value="NZ_JAVREL010000001.1"/>
</dbReference>
<dbReference type="Proteomes" id="UP001183246">
    <property type="component" value="Unassembled WGS sequence"/>
</dbReference>
<dbReference type="SUPFAM" id="SSF53850">
    <property type="entry name" value="Periplasmic binding protein-like II"/>
    <property type="match status" value="1"/>
</dbReference>
<comment type="subcellular location">
    <subcellularLocation>
        <location evidence="1">Cell envelope</location>
    </subcellularLocation>
</comment>
<keyword evidence="4 5" id="KW-0732">Signal</keyword>
<feature type="chain" id="PRO_5046392742" evidence="5">
    <location>
        <begin position="21"/>
        <end position="558"/>
    </location>
</feature>
<dbReference type="Gene3D" id="3.40.190.10">
    <property type="entry name" value="Periplasmic binding protein-like II"/>
    <property type="match status" value="2"/>
</dbReference>
<accession>A0ABU2MHP0</accession>
<dbReference type="InterPro" id="IPR006059">
    <property type="entry name" value="SBP"/>
</dbReference>
<dbReference type="PANTHER" id="PTHR43649">
    <property type="entry name" value="ARABINOSE-BINDING PROTEIN-RELATED"/>
    <property type="match status" value="1"/>
</dbReference>
<evidence type="ECO:0000256" key="3">
    <source>
        <dbReference type="ARBA" id="ARBA00022448"/>
    </source>
</evidence>
<dbReference type="EMBL" id="JAVREL010000001">
    <property type="protein sequence ID" value="MDT0341096.1"/>
    <property type="molecule type" value="Genomic_DNA"/>
</dbReference>
<dbReference type="InterPro" id="IPR006311">
    <property type="entry name" value="TAT_signal"/>
</dbReference>
<comment type="caution">
    <text evidence="6">The sequence shown here is derived from an EMBL/GenBank/DDBJ whole genome shotgun (WGS) entry which is preliminary data.</text>
</comment>